<dbReference type="CDD" id="cd00067">
    <property type="entry name" value="GAL4"/>
    <property type="match status" value="1"/>
</dbReference>
<feature type="compositionally biased region" description="Basic residues" evidence="2">
    <location>
        <begin position="82"/>
        <end position="99"/>
    </location>
</feature>
<dbReference type="InterPro" id="IPR036864">
    <property type="entry name" value="Zn2-C6_fun-type_DNA-bd_sf"/>
</dbReference>
<dbReference type="SMART" id="SM00066">
    <property type="entry name" value="GAL4"/>
    <property type="match status" value="1"/>
</dbReference>
<gene>
    <name evidence="4" type="ORF">QBC35DRAFT_388894</name>
</gene>
<feature type="compositionally biased region" description="Low complexity" evidence="2">
    <location>
        <begin position="100"/>
        <end position="113"/>
    </location>
</feature>
<feature type="region of interest" description="Disordered" evidence="2">
    <location>
        <begin position="291"/>
        <end position="321"/>
    </location>
</feature>
<feature type="compositionally biased region" description="Polar residues" evidence="2">
    <location>
        <begin position="308"/>
        <end position="321"/>
    </location>
</feature>
<organism evidence="4 5">
    <name type="scientific">Podospora australis</name>
    <dbReference type="NCBI Taxonomy" id="1536484"/>
    <lineage>
        <taxon>Eukaryota</taxon>
        <taxon>Fungi</taxon>
        <taxon>Dikarya</taxon>
        <taxon>Ascomycota</taxon>
        <taxon>Pezizomycotina</taxon>
        <taxon>Sordariomycetes</taxon>
        <taxon>Sordariomycetidae</taxon>
        <taxon>Sordariales</taxon>
        <taxon>Podosporaceae</taxon>
        <taxon>Podospora</taxon>
    </lineage>
</organism>
<dbReference type="AlphaFoldDB" id="A0AAN6WPC2"/>
<dbReference type="EMBL" id="MU864441">
    <property type="protein sequence ID" value="KAK4185719.1"/>
    <property type="molecule type" value="Genomic_DNA"/>
</dbReference>
<comment type="caution">
    <text evidence="4">The sequence shown here is derived from an EMBL/GenBank/DDBJ whole genome shotgun (WGS) entry which is preliminary data.</text>
</comment>
<evidence type="ECO:0000313" key="5">
    <source>
        <dbReference type="Proteomes" id="UP001302126"/>
    </source>
</evidence>
<dbReference type="InterPro" id="IPR001138">
    <property type="entry name" value="Zn2Cys6_DnaBD"/>
</dbReference>
<feature type="domain" description="Zn(2)-C6 fungal-type" evidence="3">
    <location>
        <begin position="15"/>
        <end position="84"/>
    </location>
</feature>
<evidence type="ECO:0000313" key="4">
    <source>
        <dbReference type="EMBL" id="KAK4185719.1"/>
    </source>
</evidence>
<accession>A0AAN6WPC2</accession>
<dbReference type="GO" id="GO:0000981">
    <property type="term" value="F:DNA-binding transcription factor activity, RNA polymerase II-specific"/>
    <property type="evidence" value="ECO:0007669"/>
    <property type="project" value="InterPro"/>
</dbReference>
<evidence type="ECO:0000256" key="1">
    <source>
        <dbReference type="ARBA" id="ARBA00023242"/>
    </source>
</evidence>
<dbReference type="Gene3D" id="4.10.240.10">
    <property type="entry name" value="Zn(2)-C6 fungal-type DNA-binding domain"/>
    <property type="match status" value="1"/>
</dbReference>
<keyword evidence="5" id="KW-1185">Reference proteome</keyword>
<evidence type="ECO:0000259" key="3">
    <source>
        <dbReference type="SMART" id="SM00066"/>
    </source>
</evidence>
<protein>
    <recommendedName>
        <fullName evidence="3">Zn(2)-C6 fungal-type domain-containing protein</fullName>
    </recommendedName>
</protein>
<dbReference type="GO" id="GO:0008270">
    <property type="term" value="F:zinc ion binding"/>
    <property type="evidence" value="ECO:0007669"/>
    <property type="project" value="InterPro"/>
</dbReference>
<reference evidence="4" key="2">
    <citation type="submission" date="2023-05" db="EMBL/GenBank/DDBJ databases">
        <authorList>
            <consortium name="Lawrence Berkeley National Laboratory"/>
            <person name="Steindorff A."/>
            <person name="Hensen N."/>
            <person name="Bonometti L."/>
            <person name="Westerberg I."/>
            <person name="Brannstrom I.O."/>
            <person name="Guillou S."/>
            <person name="Cros-Aarteil S."/>
            <person name="Calhoun S."/>
            <person name="Haridas S."/>
            <person name="Kuo A."/>
            <person name="Mondo S."/>
            <person name="Pangilinan J."/>
            <person name="Riley R."/>
            <person name="Labutti K."/>
            <person name="Andreopoulos B."/>
            <person name="Lipzen A."/>
            <person name="Chen C."/>
            <person name="Yanf M."/>
            <person name="Daum C."/>
            <person name="Ng V."/>
            <person name="Clum A."/>
            <person name="Ohm R."/>
            <person name="Martin F."/>
            <person name="Silar P."/>
            <person name="Natvig D."/>
            <person name="Lalanne C."/>
            <person name="Gautier V."/>
            <person name="Ament-Velasquez S.L."/>
            <person name="Kruys A."/>
            <person name="Hutchinson M.I."/>
            <person name="Powell A.J."/>
            <person name="Barry K."/>
            <person name="Miller A.N."/>
            <person name="Grigoriev I.V."/>
            <person name="Debuchy R."/>
            <person name="Gladieux P."/>
            <person name="Thoren M.H."/>
            <person name="Johannesson H."/>
        </authorList>
    </citation>
    <scope>NUCLEOTIDE SEQUENCE</scope>
    <source>
        <strain evidence="4">PSN309</strain>
    </source>
</reference>
<proteinExistence type="predicted"/>
<evidence type="ECO:0000256" key="2">
    <source>
        <dbReference type="SAM" id="MobiDB-lite"/>
    </source>
</evidence>
<sequence length="474" mass="51186">MQPDNGAFEALHPPMPRRQSCDRCHEQKVRCVTHGHDGVAGLGLVIEESEASLGKSVIAPVSCQRCEKAGAVCIYSPQLRSGRPRVHRSPPRRRTRKASKCPSSSSSPSVSPTIPHPLSPGLTTPTFPPKHVTTLKLEHRTTPLTIPSVTAPLYGHGSRSRPGVDASLMLLSHFGSDDNLFPPAIGTTATFSHSPDLTSISSAPFFTDECETSTPRTTLGGIDQPWMYPKSFESPTEEIIHLNLRIHRAGRLLTPMATALLSLSSPEVNELFDATCSFISFVEQNAARQTTSAHTPAEYETASHSHHSISPTNIAPSPQGRSTAICNATDTSVCLMVFACHQLLLGIFEDLCSTLSLHVKDLRLPAAQVLVTVNFISHLLEQLDNAVGLLAANAGYDRAIIPHTSGFHGSFTSSADFSRDLKSPGIIRENHGGPQMADKGKSFSAVLDQADRRQSRVTEQVMGLKRLLAQTPLL</sequence>
<keyword evidence="1" id="KW-0539">Nucleus</keyword>
<reference evidence="4" key="1">
    <citation type="journal article" date="2023" name="Mol. Phylogenet. Evol.">
        <title>Genome-scale phylogeny and comparative genomics of the fungal order Sordariales.</title>
        <authorList>
            <person name="Hensen N."/>
            <person name="Bonometti L."/>
            <person name="Westerberg I."/>
            <person name="Brannstrom I.O."/>
            <person name="Guillou S."/>
            <person name="Cros-Aarteil S."/>
            <person name="Calhoun S."/>
            <person name="Haridas S."/>
            <person name="Kuo A."/>
            <person name="Mondo S."/>
            <person name="Pangilinan J."/>
            <person name="Riley R."/>
            <person name="LaButti K."/>
            <person name="Andreopoulos B."/>
            <person name="Lipzen A."/>
            <person name="Chen C."/>
            <person name="Yan M."/>
            <person name="Daum C."/>
            <person name="Ng V."/>
            <person name="Clum A."/>
            <person name="Steindorff A."/>
            <person name="Ohm R.A."/>
            <person name="Martin F."/>
            <person name="Silar P."/>
            <person name="Natvig D.O."/>
            <person name="Lalanne C."/>
            <person name="Gautier V."/>
            <person name="Ament-Velasquez S.L."/>
            <person name="Kruys A."/>
            <person name="Hutchinson M.I."/>
            <person name="Powell A.J."/>
            <person name="Barry K."/>
            <person name="Miller A.N."/>
            <person name="Grigoriev I.V."/>
            <person name="Debuchy R."/>
            <person name="Gladieux P."/>
            <person name="Hiltunen Thoren M."/>
            <person name="Johannesson H."/>
        </authorList>
    </citation>
    <scope>NUCLEOTIDE SEQUENCE</scope>
    <source>
        <strain evidence="4">PSN309</strain>
    </source>
</reference>
<name>A0AAN6WPC2_9PEZI</name>
<feature type="region of interest" description="Disordered" evidence="2">
    <location>
        <begin position="81"/>
        <end position="127"/>
    </location>
</feature>
<dbReference type="Proteomes" id="UP001302126">
    <property type="component" value="Unassembled WGS sequence"/>
</dbReference>